<keyword evidence="11" id="KW-1185">Reference proteome</keyword>
<dbReference type="InterPro" id="IPR006638">
    <property type="entry name" value="Elp3/MiaA/NifB-like_rSAM"/>
</dbReference>
<reference evidence="10 11" key="1">
    <citation type="journal article" date="2008" name="J. Bacteriol.">
        <title>'Candidatus Cloacamonas acidaminovorans': genome sequence reconstruction provides a first glimpse of a new bacterial division.</title>
        <authorList>
            <person name="Pelletier E."/>
            <person name="Kreimeyer A."/>
            <person name="Bocs S."/>
            <person name="Rouy Z."/>
            <person name="Gyapay G."/>
            <person name="Chouari R."/>
            <person name="Riviere D."/>
            <person name="Ganesan A."/>
            <person name="Daegelen P."/>
            <person name="Sghir A."/>
            <person name="Cohen G.N."/>
            <person name="Medigue C."/>
            <person name="Weissenbach J."/>
            <person name="Le Paslier D."/>
        </authorList>
    </citation>
    <scope>NUCLEOTIDE SEQUENCE [LARGE SCALE GENOMIC DNA]</scope>
    <source>
        <strain evidence="11">Evry</strain>
    </source>
</reference>
<dbReference type="SMART" id="SM00729">
    <property type="entry name" value="Elp3"/>
    <property type="match status" value="1"/>
</dbReference>
<dbReference type="PANTHER" id="PTHR43726">
    <property type="entry name" value="3-METHYLORNITHINE SYNTHASE"/>
    <property type="match status" value="1"/>
</dbReference>
<evidence type="ECO:0000256" key="1">
    <source>
        <dbReference type="ARBA" id="ARBA00022485"/>
    </source>
</evidence>
<name>B0VGB3_CLOAI</name>
<dbReference type="SFLD" id="SFLDS00029">
    <property type="entry name" value="Radical_SAM"/>
    <property type="match status" value="1"/>
</dbReference>
<dbReference type="Proteomes" id="UP000002019">
    <property type="component" value="Chromosome"/>
</dbReference>
<feature type="binding site" evidence="8">
    <location>
        <position position="144"/>
    </location>
    <ligand>
        <name>(3R)-3-methyl-D-ornithine</name>
        <dbReference type="ChEBI" id="CHEBI:64642"/>
    </ligand>
</feature>
<dbReference type="SFLD" id="SFLDG01280">
    <property type="entry name" value="HydE/PylB-like"/>
    <property type="match status" value="1"/>
</dbReference>
<dbReference type="InterPro" id="IPR013785">
    <property type="entry name" value="Aldolase_TIM"/>
</dbReference>
<dbReference type="InterPro" id="IPR024021">
    <property type="entry name" value="FeFe-hyd_HydE_rSAM"/>
</dbReference>
<feature type="domain" description="Radical SAM core" evidence="9">
    <location>
        <begin position="53"/>
        <end position="276"/>
    </location>
</feature>
<proteinExistence type="predicted"/>
<dbReference type="GO" id="GO:0044272">
    <property type="term" value="P:sulfur compound biosynthetic process"/>
    <property type="evidence" value="ECO:0007669"/>
    <property type="project" value="UniProtKB-ARBA"/>
</dbReference>
<evidence type="ECO:0000256" key="8">
    <source>
        <dbReference type="PIRSR" id="PIRSR004762-2"/>
    </source>
</evidence>
<dbReference type="GO" id="GO:0051539">
    <property type="term" value="F:4 iron, 4 sulfur cluster binding"/>
    <property type="evidence" value="ECO:0007669"/>
    <property type="project" value="UniProtKB-KW"/>
</dbReference>
<dbReference type="PANTHER" id="PTHR43726:SF1">
    <property type="entry name" value="BIOTIN SYNTHASE"/>
    <property type="match status" value="1"/>
</dbReference>
<dbReference type="CDD" id="cd01335">
    <property type="entry name" value="Radical_SAM"/>
    <property type="match status" value="1"/>
</dbReference>
<evidence type="ECO:0000256" key="4">
    <source>
        <dbReference type="ARBA" id="ARBA00023004"/>
    </source>
</evidence>
<dbReference type="Pfam" id="PF04055">
    <property type="entry name" value="Radical_SAM"/>
    <property type="match status" value="1"/>
</dbReference>
<sequence length="372" mass="42436">MLIQAYHLSILLEEYSMRPDKNKLIELLSTEGEENLQTLYNQAYKVKKKYVGTTVYLRGLIELSNICSKNCYYCGIRSGNKELKRYQISYEEAIAEAKLCQQMHYGSIVIQAGERNDKPWIDFITKLIIGIKELSEGKLGITLSLGEQKLEVYQQWFEAGAHRYLLRIETSNEELYKSLHPAAQSFEKRLKCLHLIKECGYQVGTGVMIGLPGQTIEDLANDILFFYDEDIDMLGMGPYIPHHNTPLKHLVDSFNPAEALKMGLKMIAACRIALKDINIASTTALQALHPEGRELGLKAGANVLMPNITDTKYRKGYQLYEGKPGLNETAIQYQKELEQRISALGETIGYDEWGDSKHFYSREVQRTMKNEK</sequence>
<dbReference type="Gene3D" id="3.20.20.70">
    <property type="entry name" value="Aldolase class I"/>
    <property type="match status" value="1"/>
</dbReference>
<comment type="cofactor">
    <cofactor evidence="7">
        <name>[4Fe-4S] cluster</name>
        <dbReference type="ChEBI" id="CHEBI:49883"/>
    </cofactor>
    <text evidence="7">Binds 1 [4Fe-4S] cluster. The cluster is coordinated with 3 cysteines and an exchangeable S-adenosyl-L-methionine.</text>
</comment>
<evidence type="ECO:0000256" key="7">
    <source>
        <dbReference type="PIRSR" id="PIRSR004762-1"/>
    </source>
</evidence>
<accession>B0VGB3</accession>
<dbReference type="eggNOG" id="COG0502">
    <property type="taxonomic scope" value="Bacteria"/>
</dbReference>
<protein>
    <submittedName>
        <fullName evidence="10">Fe-hydrogenase assembly protein (Partial,N-terminal), S-adenosylmethionine(SAM) radical protein</fullName>
    </submittedName>
</protein>
<dbReference type="HOGENOM" id="CLU_033172_0_1_0"/>
<dbReference type="InterPro" id="IPR058240">
    <property type="entry name" value="rSAM_sf"/>
</dbReference>
<keyword evidence="3" id="KW-0479">Metal-binding</keyword>
<dbReference type="GO" id="GO:0042364">
    <property type="term" value="P:water-soluble vitamin biosynthetic process"/>
    <property type="evidence" value="ECO:0007669"/>
    <property type="project" value="UniProtKB-ARBA"/>
</dbReference>
<dbReference type="GO" id="GO:0046872">
    <property type="term" value="F:metal ion binding"/>
    <property type="evidence" value="ECO:0007669"/>
    <property type="project" value="UniProtKB-KW"/>
</dbReference>
<dbReference type="SFLD" id="SFLDG01060">
    <property type="entry name" value="BATS_domain_containing"/>
    <property type="match status" value="1"/>
</dbReference>
<keyword evidence="1 7" id="KW-0004">4Fe-4S</keyword>
<organism evidence="10 11">
    <name type="scientific">Cloacimonas acidaminovorans (strain Evry)</name>
    <dbReference type="NCBI Taxonomy" id="459349"/>
    <lineage>
        <taxon>Bacteria</taxon>
        <taxon>Pseudomonadati</taxon>
        <taxon>Candidatus Cloacimonadota</taxon>
        <taxon>Candidatus Cloacimonadia</taxon>
        <taxon>Candidatus Cloacimonadales</taxon>
        <taxon>Candidatus Cloacimonadaceae</taxon>
        <taxon>Candidatus Cloacimonas</taxon>
    </lineage>
</organism>
<dbReference type="NCBIfam" id="TIGR03956">
    <property type="entry name" value="rSAM_HydE"/>
    <property type="match status" value="1"/>
</dbReference>
<dbReference type="PIRSF" id="PIRSF004762">
    <property type="entry name" value="CHP00423"/>
    <property type="match status" value="1"/>
</dbReference>
<dbReference type="EMBL" id="CU466930">
    <property type="protein sequence ID" value="CAO80350.1"/>
    <property type="molecule type" value="Genomic_DNA"/>
</dbReference>
<dbReference type="InterPro" id="IPR034422">
    <property type="entry name" value="HydE/PylB-like"/>
</dbReference>
<keyword evidence="2 7" id="KW-0949">S-adenosyl-L-methionine</keyword>
<dbReference type="InterPro" id="IPR007197">
    <property type="entry name" value="rSAM"/>
</dbReference>
<dbReference type="GO" id="GO:0016740">
    <property type="term" value="F:transferase activity"/>
    <property type="evidence" value="ECO:0007669"/>
    <property type="project" value="TreeGrafter"/>
</dbReference>
<dbReference type="PROSITE" id="PS51918">
    <property type="entry name" value="RADICAL_SAM"/>
    <property type="match status" value="1"/>
</dbReference>
<evidence type="ECO:0000256" key="3">
    <source>
        <dbReference type="ARBA" id="ARBA00022723"/>
    </source>
</evidence>
<keyword evidence="4 7" id="KW-0408">Iron</keyword>
<evidence type="ECO:0000256" key="6">
    <source>
        <dbReference type="ARBA" id="ARBA00034078"/>
    </source>
</evidence>
<feature type="binding site" evidence="7">
    <location>
        <position position="74"/>
    </location>
    <ligand>
        <name>[4Fe-4S] cluster</name>
        <dbReference type="ChEBI" id="CHEBI:49883"/>
        <note>4Fe-4S-S-AdoMet</note>
    </ligand>
</feature>
<gene>
    <name evidence="10" type="primary">hydEF</name>
    <name evidence="10" type="ordered locus">CLOAM0448</name>
</gene>
<feature type="binding site" evidence="8">
    <location>
        <position position="189"/>
    </location>
    <ligand>
        <name>S-adenosyl-L-methionine</name>
        <dbReference type="ChEBI" id="CHEBI:59789"/>
    </ligand>
</feature>
<evidence type="ECO:0000256" key="5">
    <source>
        <dbReference type="ARBA" id="ARBA00023014"/>
    </source>
</evidence>
<dbReference type="InterPro" id="IPR010722">
    <property type="entry name" value="BATS_dom"/>
</dbReference>
<dbReference type="STRING" id="459349.CLOAM0448"/>
<evidence type="ECO:0000313" key="10">
    <source>
        <dbReference type="EMBL" id="CAO80350.1"/>
    </source>
</evidence>
<dbReference type="SFLD" id="SFLDF00348">
    <property type="entry name" value="FeFe_hydrogenase_maturase_(Hyd"/>
    <property type="match status" value="1"/>
</dbReference>
<comment type="cofactor">
    <cofactor evidence="6">
        <name>[2Fe-2S] cluster</name>
        <dbReference type="ChEBI" id="CHEBI:190135"/>
    </cofactor>
</comment>
<feature type="binding site" evidence="7">
    <location>
        <position position="67"/>
    </location>
    <ligand>
        <name>[4Fe-4S] cluster</name>
        <dbReference type="ChEBI" id="CHEBI:49883"/>
        <note>4Fe-4S-S-AdoMet</note>
    </ligand>
</feature>
<evidence type="ECO:0000256" key="2">
    <source>
        <dbReference type="ARBA" id="ARBA00022691"/>
    </source>
</evidence>
<evidence type="ECO:0000259" key="9">
    <source>
        <dbReference type="PROSITE" id="PS51918"/>
    </source>
</evidence>
<dbReference type="AlphaFoldDB" id="B0VGB3"/>
<dbReference type="KEGG" id="caci:CLOAM0448"/>
<feature type="binding site" evidence="8">
    <location>
        <position position="169"/>
    </location>
    <ligand>
        <name>(3R)-3-methyl-D-ornithine</name>
        <dbReference type="ChEBI" id="CHEBI:64642"/>
    </ligand>
</feature>
<dbReference type="SMART" id="SM00876">
    <property type="entry name" value="BATS"/>
    <property type="match status" value="1"/>
</dbReference>
<keyword evidence="5 7" id="KW-0411">Iron-sulfur</keyword>
<dbReference type="SUPFAM" id="SSF102114">
    <property type="entry name" value="Radical SAM enzymes"/>
    <property type="match status" value="1"/>
</dbReference>
<feature type="binding site" evidence="7">
    <location>
        <position position="71"/>
    </location>
    <ligand>
        <name>[4Fe-4S] cluster</name>
        <dbReference type="ChEBI" id="CHEBI:49883"/>
        <note>4Fe-4S-S-AdoMet</note>
    </ligand>
</feature>
<evidence type="ECO:0000313" key="11">
    <source>
        <dbReference type="Proteomes" id="UP000002019"/>
    </source>
</evidence>